<dbReference type="PANTHER" id="PTHR10190:SF16">
    <property type="entry name" value="DEVELOPMENTAL PROTEIN EYES ABSENT"/>
    <property type="match status" value="1"/>
</dbReference>
<dbReference type="STRING" id="3775.A0A1Q3BDN3"/>
<comment type="caution">
    <text evidence="10">The sequence shown here is derived from an EMBL/GenBank/DDBJ whole genome shotgun (WGS) entry which is preliminary data.</text>
</comment>
<dbReference type="EC" id="3.1.3.48" evidence="2"/>
<dbReference type="AlphaFoldDB" id="A0A1Q3BDN3"/>
<protein>
    <recommendedName>
        <fullName evidence="2">protein-tyrosine-phosphatase</fullName>
        <ecNumber evidence="2">3.1.3.48</ecNumber>
    </recommendedName>
</protein>
<comment type="cofactor">
    <cofactor evidence="9">
        <name>Mg(2+)</name>
        <dbReference type="ChEBI" id="CHEBI:18420"/>
    </cofactor>
    <text evidence="9">Binds 1 Mg(2+) ion per subunit.</text>
</comment>
<evidence type="ECO:0000313" key="10">
    <source>
        <dbReference type="EMBL" id="GAV66136.1"/>
    </source>
</evidence>
<evidence type="ECO:0000313" key="11">
    <source>
        <dbReference type="Proteomes" id="UP000187406"/>
    </source>
</evidence>
<dbReference type="OrthoDB" id="167668at2759"/>
<dbReference type="GO" id="GO:0046872">
    <property type="term" value="F:metal ion binding"/>
    <property type="evidence" value="ECO:0007669"/>
    <property type="project" value="UniProtKB-KW"/>
</dbReference>
<evidence type="ECO:0000256" key="8">
    <source>
        <dbReference type="PIRSR" id="PIRSR628472-1"/>
    </source>
</evidence>
<evidence type="ECO:0000256" key="2">
    <source>
        <dbReference type="ARBA" id="ARBA00013064"/>
    </source>
</evidence>
<dbReference type="Proteomes" id="UP000187406">
    <property type="component" value="Unassembled WGS sequence"/>
</dbReference>
<dbReference type="GO" id="GO:0045739">
    <property type="term" value="P:positive regulation of DNA repair"/>
    <property type="evidence" value="ECO:0007669"/>
    <property type="project" value="TreeGrafter"/>
</dbReference>
<proteinExistence type="inferred from homology"/>
<dbReference type="InParanoid" id="A0A1Q3BDN3"/>
<accession>A0A1Q3BDN3</accession>
<dbReference type="InterPro" id="IPR006545">
    <property type="entry name" value="EYA_dom"/>
</dbReference>
<reference evidence="11" key="1">
    <citation type="submission" date="2016-04" db="EMBL/GenBank/DDBJ databases">
        <title>Cephalotus genome sequencing.</title>
        <authorList>
            <person name="Fukushima K."/>
            <person name="Hasebe M."/>
            <person name="Fang X."/>
        </authorList>
    </citation>
    <scope>NUCLEOTIDE SEQUENCE [LARGE SCALE GENOMIC DNA]</scope>
    <source>
        <strain evidence="11">cv. St1</strain>
    </source>
</reference>
<name>A0A1Q3BDN3_CEPFO</name>
<evidence type="ECO:0000256" key="4">
    <source>
        <dbReference type="ARBA" id="ARBA00022801"/>
    </source>
</evidence>
<keyword evidence="11" id="KW-1185">Reference proteome</keyword>
<dbReference type="PANTHER" id="PTHR10190">
    <property type="entry name" value="EYES ABSENT"/>
    <property type="match status" value="1"/>
</dbReference>
<comment type="similarity">
    <text evidence="1">Belongs to the HAD-like hydrolase superfamily. EYA family.</text>
</comment>
<keyword evidence="3 9" id="KW-0479">Metal-binding</keyword>
<dbReference type="EMBL" id="BDDD01000458">
    <property type="protein sequence ID" value="GAV66136.1"/>
    <property type="molecule type" value="Genomic_DNA"/>
</dbReference>
<evidence type="ECO:0000256" key="3">
    <source>
        <dbReference type="ARBA" id="ARBA00022723"/>
    </source>
</evidence>
<evidence type="ECO:0000256" key="5">
    <source>
        <dbReference type="ARBA" id="ARBA00022842"/>
    </source>
</evidence>
<comment type="catalytic activity">
    <reaction evidence="7">
        <text>O-phospho-L-tyrosyl-[protein] + H2O = L-tyrosyl-[protein] + phosphate</text>
        <dbReference type="Rhea" id="RHEA:10684"/>
        <dbReference type="Rhea" id="RHEA-COMP:10136"/>
        <dbReference type="Rhea" id="RHEA-COMP:20101"/>
        <dbReference type="ChEBI" id="CHEBI:15377"/>
        <dbReference type="ChEBI" id="CHEBI:43474"/>
        <dbReference type="ChEBI" id="CHEBI:46858"/>
        <dbReference type="ChEBI" id="CHEBI:61978"/>
        <dbReference type="EC" id="3.1.3.48"/>
    </reaction>
</comment>
<dbReference type="GO" id="GO:0030154">
    <property type="term" value="P:cell differentiation"/>
    <property type="evidence" value="ECO:0007669"/>
    <property type="project" value="TreeGrafter"/>
</dbReference>
<dbReference type="FunCoup" id="A0A1Q3BDN3">
    <property type="interactions" value="1062"/>
</dbReference>
<evidence type="ECO:0000256" key="9">
    <source>
        <dbReference type="PIRSR" id="PIRSR628472-2"/>
    </source>
</evidence>
<sequence>MDCNVTVADQTIDVTAGKAIDQITNVYIWDMDETLILLKSLLNGTYAKTFNGLKDVQKGVEIGRMWEKHILQICDDLFFYEQIENYNKPFLDALSKYDDGRDLSDYDFNQDGFTLHDGPNKRKLAYRHRVISNKYKQGLHNFLDQEVINLWNDLYDMTDEYTDRWLSSARAFLEQCSVEKEDSTPCLASVSGISDTSNAKFQNINVLVTSGSLIPSLVKCLLFRLDNLLTHGNVYSSWEVGKLQCFQWIKERFSSPNVRFCVIGDGWEECEAAQTMQWPFVQIDLRPGSSHRFPGLTPRTIGYYFSVVYGSPDAENDDKS</sequence>
<dbReference type="FunFam" id="3.40.50.12350:FF:000003">
    <property type="entry name" value="Eyes absent homolog"/>
    <property type="match status" value="1"/>
</dbReference>
<evidence type="ECO:0000256" key="6">
    <source>
        <dbReference type="ARBA" id="ARBA00022912"/>
    </source>
</evidence>
<organism evidence="10 11">
    <name type="scientific">Cephalotus follicularis</name>
    <name type="common">Albany pitcher plant</name>
    <dbReference type="NCBI Taxonomy" id="3775"/>
    <lineage>
        <taxon>Eukaryota</taxon>
        <taxon>Viridiplantae</taxon>
        <taxon>Streptophyta</taxon>
        <taxon>Embryophyta</taxon>
        <taxon>Tracheophyta</taxon>
        <taxon>Spermatophyta</taxon>
        <taxon>Magnoliopsida</taxon>
        <taxon>eudicotyledons</taxon>
        <taxon>Gunneridae</taxon>
        <taxon>Pentapetalae</taxon>
        <taxon>rosids</taxon>
        <taxon>fabids</taxon>
        <taxon>Oxalidales</taxon>
        <taxon>Cephalotaceae</taxon>
        <taxon>Cephalotus</taxon>
    </lineage>
</organism>
<dbReference type="NCBIfam" id="TIGR01658">
    <property type="entry name" value="EYA-cons_domain"/>
    <property type="match status" value="1"/>
</dbReference>
<dbReference type="GO" id="GO:0004725">
    <property type="term" value="F:protein tyrosine phosphatase activity"/>
    <property type="evidence" value="ECO:0007669"/>
    <property type="project" value="UniProtKB-EC"/>
</dbReference>
<feature type="active site" description="Proton donor" evidence="8">
    <location>
        <position position="32"/>
    </location>
</feature>
<keyword evidence="6" id="KW-0904">Protein phosphatase</keyword>
<feature type="binding site" evidence="9">
    <location>
        <position position="32"/>
    </location>
    <ligand>
        <name>Mg(2+)</name>
        <dbReference type="ChEBI" id="CHEBI:18420"/>
    </ligand>
</feature>
<dbReference type="InterPro" id="IPR028472">
    <property type="entry name" value="EYA"/>
</dbReference>
<dbReference type="GO" id="GO:0005634">
    <property type="term" value="C:nucleus"/>
    <property type="evidence" value="ECO:0007669"/>
    <property type="project" value="TreeGrafter"/>
</dbReference>
<evidence type="ECO:0000256" key="1">
    <source>
        <dbReference type="ARBA" id="ARBA00010501"/>
    </source>
</evidence>
<evidence type="ECO:0000256" key="7">
    <source>
        <dbReference type="ARBA" id="ARBA00051722"/>
    </source>
</evidence>
<keyword evidence="4" id="KW-0378">Hydrolase</keyword>
<dbReference type="InterPro" id="IPR038102">
    <property type="entry name" value="EYA_dom_sf"/>
</dbReference>
<gene>
    <name evidence="10" type="ORF">CFOL_v3_09646</name>
</gene>
<dbReference type="Gene3D" id="3.40.50.12350">
    <property type="match status" value="1"/>
</dbReference>
<keyword evidence="5 9" id="KW-0460">Magnesium</keyword>
<feature type="active site" description="Nucleophile" evidence="8">
    <location>
        <position position="30"/>
    </location>
</feature>
<feature type="binding site" evidence="9">
    <location>
        <position position="30"/>
    </location>
    <ligand>
        <name>Mg(2+)</name>
        <dbReference type="ChEBI" id="CHEBI:18420"/>
    </ligand>
</feature>
<feature type="binding site" evidence="9">
    <location>
        <position position="265"/>
    </location>
    <ligand>
        <name>Mg(2+)</name>
        <dbReference type="ChEBI" id="CHEBI:18420"/>
    </ligand>
</feature>